<evidence type="ECO:0000313" key="1">
    <source>
        <dbReference type="EMBL" id="SQH24075.1"/>
    </source>
</evidence>
<proteinExistence type="predicted"/>
<accession>A0AAX2J0U8</accession>
<organism evidence="1 2">
    <name type="scientific">Kingella kingae</name>
    <dbReference type="NCBI Taxonomy" id="504"/>
    <lineage>
        <taxon>Bacteria</taxon>
        <taxon>Pseudomonadati</taxon>
        <taxon>Pseudomonadota</taxon>
        <taxon>Betaproteobacteria</taxon>
        <taxon>Neisseriales</taxon>
        <taxon>Neisseriaceae</taxon>
        <taxon>Kingella</taxon>
    </lineage>
</organism>
<protein>
    <submittedName>
        <fullName evidence="1">Uncharacterized protein</fullName>
    </submittedName>
</protein>
<evidence type="ECO:0000313" key="2">
    <source>
        <dbReference type="Proteomes" id="UP000248598"/>
    </source>
</evidence>
<dbReference type="GeneID" id="93263370"/>
<gene>
    <name evidence="1" type="ORF">NCTC10529_00225</name>
</gene>
<sequence>MHKEKYDGLSAGCLKNHAPLITALIRTISRTNAANFAGKSAFNLPINAKVSVLSSAASPNRWRARAACCRTR</sequence>
<dbReference type="EMBL" id="LS483426">
    <property type="protein sequence ID" value="SQH24075.1"/>
    <property type="molecule type" value="Genomic_DNA"/>
</dbReference>
<reference evidence="1 2" key="1">
    <citation type="submission" date="2018-06" db="EMBL/GenBank/DDBJ databases">
        <authorList>
            <consortium name="Pathogen Informatics"/>
            <person name="Doyle S."/>
        </authorList>
    </citation>
    <scope>NUCLEOTIDE SEQUENCE [LARGE SCALE GENOMIC DNA]</scope>
    <source>
        <strain evidence="1 2">NCTC10529</strain>
    </source>
</reference>
<dbReference type="RefSeq" id="WP_155114358.1">
    <property type="nucleotide sequence ID" value="NZ_CP091518.1"/>
</dbReference>
<dbReference type="Proteomes" id="UP000248598">
    <property type="component" value="Chromosome 1"/>
</dbReference>
<dbReference type="AlphaFoldDB" id="A0AAX2J0U8"/>
<name>A0AAX2J0U8_KINKI</name>